<dbReference type="PANTHER" id="PTHR12654:SF4">
    <property type="entry name" value="PB1 DOMAIN-CONTAINING PROTEIN"/>
    <property type="match status" value="1"/>
</dbReference>
<feature type="domain" description="Glycosyl-hydrolase family 116 N-terminal" evidence="2">
    <location>
        <begin position="410"/>
        <end position="474"/>
    </location>
</feature>
<dbReference type="RefSeq" id="WP_346072831.1">
    <property type="nucleotide sequence ID" value="NZ_BAAAHC010000008.1"/>
</dbReference>
<dbReference type="Pfam" id="PF04685">
    <property type="entry name" value="DUF608"/>
    <property type="match status" value="1"/>
</dbReference>
<accession>A0ABN1CFC5</accession>
<dbReference type="InterPro" id="IPR008928">
    <property type="entry name" value="6-hairpin_glycosidase_sf"/>
</dbReference>
<dbReference type="PANTHER" id="PTHR12654">
    <property type="entry name" value="BILE ACID BETA-GLUCOSIDASE-RELATED"/>
    <property type="match status" value="1"/>
</dbReference>
<reference evidence="3 4" key="1">
    <citation type="journal article" date="2019" name="Int. J. Syst. Evol. Microbiol.">
        <title>The Global Catalogue of Microorganisms (GCM) 10K type strain sequencing project: providing services to taxonomists for standard genome sequencing and annotation.</title>
        <authorList>
            <consortium name="The Broad Institute Genomics Platform"/>
            <consortium name="The Broad Institute Genome Sequencing Center for Infectious Disease"/>
            <person name="Wu L."/>
            <person name="Ma J."/>
        </authorList>
    </citation>
    <scope>NUCLEOTIDE SEQUENCE [LARGE SCALE GENOMIC DNA]</scope>
    <source>
        <strain evidence="3 4">JCM 10664</strain>
    </source>
</reference>
<evidence type="ECO:0008006" key="5">
    <source>
        <dbReference type="Google" id="ProtNLM"/>
    </source>
</evidence>
<name>A0ABN1CFC5_9PSEU</name>
<organism evidence="3 4">
    <name type="scientific">Saccharopolyspora thermophila</name>
    <dbReference type="NCBI Taxonomy" id="89367"/>
    <lineage>
        <taxon>Bacteria</taxon>
        <taxon>Bacillati</taxon>
        <taxon>Actinomycetota</taxon>
        <taxon>Actinomycetes</taxon>
        <taxon>Pseudonocardiales</taxon>
        <taxon>Pseudonocardiaceae</taxon>
        <taxon>Saccharopolyspora</taxon>
    </lineage>
</organism>
<evidence type="ECO:0000313" key="3">
    <source>
        <dbReference type="EMBL" id="GAA0518066.1"/>
    </source>
</evidence>
<evidence type="ECO:0000313" key="4">
    <source>
        <dbReference type="Proteomes" id="UP001500220"/>
    </source>
</evidence>
<dbReference type="PROSITE" id="PS51257">
    <property type="entry name" value="PROKAR_LIPOPROTEIN"/>
    <property type="match status" value="1"/>
</dbReference>
<dbReference type="SUPFAM" id="SSF48208">
    <property type="entry name" value="Six-hairpin glycosidases"/>
    <property type="match status" value="1"/>
</dbReference>
<dbReference type="InterPro" id="IPR006775">
    <property type="entry name" value="GH116_catalytic"/>
</dbReference>
<proteinExistence type="predicted"/>
<dbReference type="Pfam" id="PF12215">
    <property type="entry name" value="Glyco_hydr_116N"/>
    <property type="match status" value="2"/>
</dbReference>
<keyword evidence="4" id="KW-1185">Reference proteome</keyword>
<gene>
    <name evidence="3" type="ORF">GCM10009545_20170</name>
</gene>
<feature type="domain" description="Glycosyl-hydrolase family 116 N-terminal" evidence="2">
    <location>
        <begin position="19"/>
        <end position="189"/>
    </location>
</feature>
<evidence type="ECO:0000259" key="2">
    <source>
        <dbReference type="Pfam" id="PF12215"/>
    </source>
</evidence>
<dbReference type="InterPro" id="IPR024462">
    <property type="entry name" value="GH116_N"/>
</dbReference>
<dbReference type="InterPro" id="IPR052566">
    <property type="entry name" value="Non-lysos_glucosylceramidase"/>
</dbReference>
<feature type="domain" description="Glycosyl-hydrolase family 116 catalytic region" evidence="1">
    <location>
        <begin position="588"/>
        <end position="848"/>
    </location>
</feature>
<dbReference type="Proteomes" id="UP001500220">
    <property type="component" value="Unassembled WGS sequence"/>
</dbReference>
<dbReference type="Gene3D" id="1.50.10.10">
    <property type="match status" value="1"/>
</dbReference>
<dbReference type="EMBL" id="BAAAHC010000008">
    <property type="protein sequence ID" value="GAA0518066.1"/>
    <property type="molecule type" value="Genomic_DNA"/>
</dbReference>
<sequence length="982" mass="108520">MTEQERPEPLRGEQLAFVGMPIGGIGCGQLYLGGDGRLWLWDIDNRIAPANINDLHYTRPPRPSSPFDHGFAVRVAGGRARWLDARGFPDVAFTGRPPAAEVDYADPRERVRIRLHACSPFVPTEIDESSYPAVVLDWTATNTGPDTVDVEIAGFLTNPVCLTSRHTRPMRLRGEEFAQHGTRGVRFTAAEGTVAGPARPDIVLEDWEKPDYAGWSTTGDAFGTAPARTLDRPGYQGEAGAFGTRMVDSHASAPGSDAAARDRATGTLRSEPFRIERNFLRFRISGGRFPGTCCLNVLVDGEVVGSATGSFSDQLADRVLFLGPWRGREAVIEIVDAETGPWGHIGVDQIRLTDHAPAQLPLPELPDHGSVALAVVGDRVRICPTTSTWATPDEVLSPTPGPATVNGISERSAGVVSAAVTLRPGQQRTIRFVLAWYFPVPDREGLAFLEGSRELLRHYATRFADAQDVAVHVASRPELMERTRTWVRTWYEDSTVPHWLLERVAANTATLSTSTCYRFADGRFYGWEGAYCCAGTCTHVWHYAHALARLFPEVERDTRERVDLGIGFHAATGQVSMRGEADRGPAVDGQAGTILRIYREHQMSADSGWLRRVWPRTRRAVEHLITSDAEPDGVLDGAQPNTQDATWFGRNSWLSGLYVAALRAAEAMAVEVGDDTFARRCAELADSGSRTIVRELFNGEYFVHEVDPAHPGSVNTNRGCFADQLLGQSWAWQLGLPRVLPREQTRTALRSIIRYNFVPRPLEYREQSPIEGGRIFYDADLPALVMCTWPRGGGDEVGKNWSVSYFNESWHGIEYQVAAHLIAEGMVTEGLAVARAVHDRYDPLRRNPYNEIECSDHYARSMASFGTYLSLLGYEHHAPKGHLGFAPKLHPEDFAAAFTTAQAWGRYHQRRTEAERTSTIDIRHGRLHLRTLALDAPTDDPRATLDGEPIEVHAVAEAPRRTRLEFPGGLTITAGQILHIGL</sequence>
<protein>
    <recommendedName>
        <fullName evidence="5">Beta-Glucocerebrosidase 2 N terminal</fullName>
    </recommendedName>
</protein>
<comment type="caution">
    <text evidence="3">The sequence shown here is derived from an EMBL/GenBank/DDBJ whole genome shotgun (WGS) entry which is preliminary data.</text>
</comment>
<evidence type="ECO:0000259" key="1">
    <source>
        <dbReference type="Pfam" id="PF04685"/>
    </source>
</evidence>
<dbReference type="InterPro" id="IPR012341">
    <property type="entry name" value="6hp_glycosidase-like_sf"/>
</dbReference>